<reference evidence="2" key="2">
    <citation type="journal article" date="2023" name="BMC Genomics">
        <title>Pest status, molecular evolution, and epigenetic factors derived from the genome assembly of Frankliniella fusca, a thysanopteran phytovirus vector.</title>
        <authorList>
            <person name="Catto M.A."/>
            <person name="Labadie P.E."/>
            <person name="Jacobson A.L."/>
            <person name="Kennedy G.G."/>
            <person name="Srinivasan R."/>
            <person name="Hunt B.G."/>
        </authorList>
    </citation>
    <scope>NUCLEOTIDE SEQUENCE</scope>
    <source>
        <strain evidence="2">PL_HMW_Pooled</strain>
    </source>
</reference>
<feature type="non-terminal residue" evidence="2">
    <location>
        <position position="133"/>
    </location>
</feature>
<accession>A0AAE1HQ10</accession>
<name>A0AAE1HQ10_9NEOP</name>
<feature type="region of interest" description="Disordered" evidence="1">
    <location>
        <begin position="1"/>
        <end position="32"/>
    </location>
</feature>
<dbReference type="PANTHER" id="PTHR23068:SF25">
    <property type="entry name" value="DNA (CYTOSINE-5)-METHYLTRANSFERASE DRM2"/>
    <property type="match status" value="1"/>
</dbReference>
<keyword evidence="3" id="KW-1185">Reference proteome</keyword>
<dbReference type="GO" id="GO:0005634">
    <property type="term" value="C:nucleus"/>
    <property type="evidence" value="ECO:0007669"/>
    <property type="project" value="TreeGrafter"/>
</dbReference>
<organism evidence="2 3">
    <name type="scientific">Frankliniella fusca</name>
    <dbReference type="NCBI Taxonomy" id="407009"/>
    <lineage>
        <taxon>Eukaryota</taxon>
        <taxon>Metazoa</taxon>
        <taxon>Ecdysozoa</taxon>
        <taxon>Arthropoda</taxon>
        <taxon>Hexapoda</taxon>
        <taxon>Insecta</taxon>
        <taxon>Pterygota</taxon>
        <taxon>Neoptera</taxon>
        <taxon>Paraneoptera</taxon>
        <taxon>Thysanoptera</taxon>
        <taxon>Terebrantia</taxon>
        <taxon>Thripoidea</taxon>
        <taxon>Thripidae</taxon>
        <taxon>Frankliniella</taxon>
    </lineage>
</organism>
<protein>
    <submittedName>
        <fullName evidence="2">DNA (Cytosine-5)-methyltransferase 3A</fullName>
    </submittedName>
</protein>
<dbReference type="InterPro" id="IPR050390">
    <property type="entry name" value="C5-Methyltransferase"/>
</dbReference>
<dbReference type="EMBL" id="JAHWGI010001226">
    <property type="protein sequence ID" value="KAK3925273.1"/>
    <property type="molecule type" value="Genomic_DNA"/>
</dbReference>
<dbReference type="Proteomes" id="UP001219518">
    <property type="component" value="Unassembled WGS sequence"/>
</dbReference>
<evidence type="ECO:0000256" key="1">
    <source>
        <dbReference type="SAM" id="MobiDB-lite"/>
    </source>
</evidence>
<dbReference type="AlphaFoldDB" id="A0AAE1HQ10"/>
<dbReference type="Gene3D" id="3.40.50.150">
    <property type="entry name" value="Vaccinia Virus protein VP39"/>
    <property type="match status" value="1"/>
</dbReference>
<feature type="compositionally biased region" description="Basic and acidic residues" evidence="1">
    <location>
        <begin position="14"/>
        <end position="23"/>
    </location>
</feature>
<sequence>PTMACGSPSGMLRSSDEVHKSDAQRVSSEEPPFLGFDVPPSTKCLRVLSLFNGISTGLVALDSLGVNVGAYYSSEIDPDALAISRKRFHGRIIEIGCVTSSKGSSGRLFFNFIKVLRYLKTREKETQNYFCGK</sequence>
<evidence type="ECO:0000313" key="3">
    <source>
        <dbReference type="Proteomes" id="UP001219518"/>
    </source>
</evidence>
<evidence type="ECO:0000313" key="2">
    <source>
        <dbReference type="EMBL" id="KAK3925273.1"/>
    </source>
</evidence>
<dbReference type="PANTHER" id="PTHR23068">
    <property type="entry name" value="DNA CYTOSINE-5- -METHYLTRANSFERASE 3-RELATED"/>
    <property type="match status" value="1"/>
</dbReference>
<reference evidence="2" key="1">
    <citation type="submission" date="2021-07" db="EMBL/GenBank/DDBJ databases">
        <authorList>
            <person name="Catto M.A."/>
            <person name="Jacobson A."/>
            <person name="Kennedy G."/>
            <person name="Labadie P."/>
            <person name="Hunt B.G."/>
            <person name="Srinivasan R."/>
        </authorList>
    </citation>
    <scope>NUCLEOTIDE SEQUENCE</scope>
    <source>
        <strain evidence="2">PL_HMW_Pooled</strain>
        <tissue evidence="2">Head</tissue>
    </source>
</reference>
<proteinExistence type="predicted"/>
<dbReference type="InterPro" id="IPR029063">
    <property type="entry name" value="SAM-dependent_MTases_sf"/>
</dbReference>
<gene>
    <name evidence="2" type="ORF">KUF71_013480</name>
</gene>
<comment type="caution">
    <text evidence="2">The sequence shown here is derived from an EMBL/GenBank/DDBJ whole genome shotgun (WGS) entry which is preliminary data.</text>
</comment>